<evidence type="ECO:0000313" key="5">
    <source>
        <dbReference type="EMBL" id="GHH84212.1"/>
    </source>
</evidence>
<dbReference type="GO" id="GO:0022857">
    <property type="term" value="F:transmembrane transporter activity"/>
    <property type="evidence" value="ECO:0007669"/>
    <property type="project" value="TreeGrafter"/>
</dbReference>
<gene>
    <name evidence="5" type="ORF">GCM10018781_73000</name>
</gene>
<dbReference type="GO" id="GO:0098796">
    <property type="term" value="C:membrane protein complex"/>
    <property type="evidence" value="ECO:0007669"/>
    <property type="project" value="UniProtKB-ARBA"/>
</dbReference>
<dbReference type="InterPro" id="IPR015854">
    <property type="entry name" value="ABC_transpr_LolD-like"/>
</dbReference>
<dbReference type="InterPro" id="IPR017871">
    <property type="entry name" value="ABC_transporter-like_CS"/>
</dbReference>
<evidence type="ECO:0000256" key="3">
    <source>
        <dbReference type="ARBA" id="ARBA00022840"/>
    </source>
</evidence>
<keyword evidence="6" id="KW-1185">Reference proteome</keyword>
<keyword evidence="1" id="KW-0813">Transport</keyword>
<proteinExistence type="predicted"/>
<dbReference type="InterPro" id="IPR017911">
    <property type="entry name" value="MacB-like_ATP-bd"/>
</dbReference>
<dbReference type="RefSeq" id="WP_190215221.1">
    <property type="nucleotide sequence ID" value="NZ_BNBO01000072.1"/>
</dbReference>
<dbReference type="GO" id="GO:0016887">
    <property type="term" value="F:ATP hydrolysis activity"/>
    <property type="evidence" value="ECO:0007669"/>
    <property type="project" value="InterPro"/>
</dbReference>
<keyword evidence="2" id="KW-0547">Nucleotide-binding</keyword>
<dbReference type="EMBL" id="BNBO01000072">
    <property type="protein sequence ID" value="GHH84212.1"/>
    <property type="molecule type" value="Genomic_DNA"/>
</dbReference>
<dbReference type="PROSITE" id="PS00211">
    <property type="entry name" value="ABC_TRANSPORTER_1"/>
    <property type="match status" value="1"/>
</dbReference>
<dbReference type="GO" id="GO:0005524">
    <property type="term" value="F:ATP binding"/>
    <property type="evidence" value="ECO:0007669"/>
    <property type="project" value="UniProtKB-KW"/>
</dbReference>
<keyword evidence="3 5" id="KW-0067">ATP-binding</keyword>
<evidence type="ECO:0000313" key="6">
    <source>
        <dbReference type="Proteomes" id="UP000617734"/>
    </source>
</evidence>
<dbReference type="InterPro" id="IPR027417">
    <property type="entry name" value="P-loop_NTPase"/>
</dbReference>
<dbReference type="Proteomes" id="UP000617734">
    <property type="component" value="Unassembled WGS sequence"/>
</dbReference>
<evidence type="ECO:0000256" key="1">
    <source>
        <dbReference type="ARBA" id="ARBA00022448"/>
    </source>
</evidence>
<dbReference type="Gene3D" id="3.40.50.300">
    <property type="entry name" value="P-loop containing nucleotide triphosphate hydrolases"/>
    <property type="match status" value="1"/>
</dbReference>
<evidence type="ECO:0000256" key="2">
    <source>
        <dbReference type="ARBA" id="ARBA00022741"/>
    </source>
</evidence>
<reference evidence="5" key="1">
    <citation type="journal article" date="2014" name="Int. J. Syst. Evol. Microbiol.">
        <title>Complete genome sequence of Corynebacterium casei LMG S-19264T (=DSM 44701T), isolated from a smear-ripened cheese.</title>
        <authorList>
            <consortium name="US DOE Joint Genome Institute (JGI-PGF)"/>
            <person name="Walter F."/>
            <person name="Albersmeier A."/>
            <person name="Kalinowski J."/>
            <person name="Ruckert C."/>
        </authorList>
    </citation>
    <scope>NUCLEOTIDE SEQUENCE</scope>
    <source>
        <strain evidence="5">JCM 4646</strain>
    </source>
</reference>
<evidence type="ECO:0000259" key="4">
    <source>
        <dbReference type="PROSITE" id="PS50893"/>
    </source>
</evidence>
<dbReference type="FunFam" id="3.40.50.300:FF:000032">
    <property type="entry name" value="Export ABC transporter ATP-binding protein"/>
    <property type="match status" value="1"/>
</dbReference>
<reference evidence="5" key="2">
    <citation type="submission" date="2020-09" db="EMBL/GenBank/DDBJ databases">
        <authorList>
            <person name="Sun Q."/>
            <person name="Ohkuma M."/>
        </authorList>
    </citation>
    <scope>NUCLEOTIDE SEQUENCE</scope>
    <source>
        <strain evidence="5">JCM 4646</strain>
    </source>
</reference>
<dbReference type="PANTHER" id="PTHR24220">
    <property type="entry name" value="IMPORT ATP-BINDING PROTEIN"/>
    <property type="match status" value="1"/>
</dbReference>
<name>A0A919GGU6_9ACTN</name>
<organism evidence="5 6">
    <name type="scientific">Kitasatospora indigofera</name>
    <dbReference type="NCBI Taxonomy" id="67307"/>
    <lineage>
        <taxon>Bacteria</taxon>
        <taxon>Bacillati</taxon>
        <taxon>Actinomycetota</taxon>
        <taxon>Actinomycetes</taxon>
        <taxon>Kitasatosporales</taxon>
        <taxon>Streptomycetaceae</taxon>
        <taxon>Kitasatospora</taxon>
    </lineage>
</organism>
<dbReference type="SUPFAM" id="SSF52540">
    <property type="entry name" value="P-loop containing nucleoside triphosphate hydrolases"/>
    <property type="match status" value="1"/>
</dbReference>
<feature type="domain" description="ABC transporter" evidence="4">
    <location>
        <begin position="22"/>
        <end position="259"/>
    </location>
</feature>
<dbReference type="GeneID" id="95357544"/>
<protein>
    <submittedName>
        <fullName evidence="5">ABC transporter ATP-binding protein</fullName>
    </submittedName>
</protein>
<dbReference type="CDD" id="cd03255">
    <property type="entry name" value="ABC_MJ0796_LolCDE_FtsE"/>
    <property type="match status" value="1"/>
</dbReference>
<dbReference type="PANTHER" id="PTHR24220:SF685">
    <property type="entry name" value="ABC TRANSPORTER RELATED"/>
    <property type="match status" value="1"/>
</dbReference>
<dbReference type="PROSITE" id="PS50893">
    <property type="entry name" value="ABC_TRANSPORTER_2"/>
    <property type="match status" value="1"/>
</dbReference>
<dbReference type="InterPro" id="IPR003593">
    <property type="entry name" value="AAA+_ATPase"/>
</dbReference>
<dbReference type="SMART" id="SM00382">
    <property type="entry name" value="AAA"/>
    <property type="match status" value="1"/>
</dbReference>
<dbReference type="GO" id="GO:0005886">
    <property type="term" value="C:plasma membrane"/>
    <property type="evidence" value="ECO:0007669"/>
    <property type="project" value="TreeGrafter"/>
</dbReference>
<sequence length="262" mass="28128">MTTAAAAVYDPQIPGGASAVAASARQVTKAYGAGETRVTALDSVDVDIQRGRFTAIMGPSGSGKSTLMHCLAGLDTVSEGRIWIGDTEITGLKDKQLTKLRRDKIGFIFQAFNLLPTLNALENITLPMDIAGRKPDAAWLDQVVQTVGLADRLKHRPTQLSGGQQQRVAVARALAARPEIIFGDEPTGNLDSRSGSEVLTFLRRSVDELGQTIVMVTHDPVAAGYADRVLFLADGVIVDEMHAPTADSVLERMRRFDGKRTS</sequence>
<dbReference type="InterPro" id="IPR003439">
    <property type="entry name" value="ABC_transporter-like_ATP-bd"/>
</dbReference>
<dbReference type="AlphaFoldDB" id="A0A919GGU6"/>
<comment type="caution">
    <text evidence="5">The sequence shown here is derived from an EMBL/GenBank/DDBJ whole genome shotgun (WGS) entry which is preliminary data.</text>
</comment>
<dbReference type="Pfam" id="PF00005">
    <property type="entry name" value="ABC_tran"/>
    <property type="match status" value="1"/>
</dbReference>
<accession>A0A919GGU6</accession>